<dbReference type="Pfam" id="PF00379">
    <property type="entry name" value="Chitin_bind_4"/>
    <property type="match status" value="1"/>
</dbReference>
<accession>A0A1J1HR77</accession>
<feature type="region of interest" description="Disordered" evidence="3">
    <location>
        <begin position="87"/>
        <end position="130"/>
    </location>
</feature>
<dbReference type="PRINTS" id="PR00947">
    <property type="entry name" value="CUTICLE"/>
</dbReference>
<dbReference type="AlphaFoldDB" id="A0A1J1HR77"/>
<organism evidence="5 6">
    <name type="scientific">Clunio marinus</name>
    <dbReference type="NCBI Taxonomy" id="568069"/>
    <lineage>
        <taxon>Eukaryota</taxon>
        <taxon>Metazoa</taxon>
        <taxon>Ecdysozoa</taxon>
        <taxon>Arthropoda</taxon>
        <taxon>Hexapoda</taxon>
        <taxon>Insecta</taxon>
        <taxon>Pterygota</taxon>
        <taxon>Neoptera</taxon>
        <taxon>Endopterygota</taxon>
        <taxon>Diptera</taxon>
        <taxon>Nematocera</taxon>
        <taxon>Chironomoidea</taxon>
        <taxon>Chironomidae</taxon>
        <taxon>Clunio</taxon>
    </lineage>
</organism>
<feature type="compositionally biased region" description="Low complexity" evidence="3">
    <location>
        <begin position="93"/>
        <end position="130"/>
    </location>
</feature>
<keyword evidence="1 2" id="KW-0193">Cuticle</keyword>
<keyword evidence="4" id="KW-0732">Signal</keyword>
<feature type="compositionally biased region" description="Polar residues" evidence="3">
    <location>
        <begin position="283"/>
        <end position="293"/>
    </location>
</feature>
<feature type="compositionally biased region" description="Low complexity" evidence="3">
    <location>
        <begin position="260"/>
        <end position="282"/>
    </location>
</feature>
<evidence type="ECO:0000313" key="5">
    <source>
        <dbReference type="EMBL" id="CRK90042.1"/>
    </source>
</evidence>
<feature type="chain" id="PRO_5009619012" evidence="4">
    <location>
        <begin position="17"/>
        <end position="326"/>
    </location>
</feature>
<evidence type="ECO:0000256" key="2">
    <source>
        <dbReference type="PROSITE-ProRule" id="PRU00497"/>
    </source>
</evidence>
<name>A0A1J1HR77_9DIPT</name>
<dbReference type="GO" id="GO:0008010">
    <property type="term" value="F:structural constituent of chitin-based larval cuticle"/>
    <property type="evidence" value="ECO:0007669"/>
    <property type="project" value="TreeGrafter"/>
</dbReference>
<dbReference type="InterPro" id="IPR000618">
    <property type="entry name" value="Insect_cuticle"/>
</dbReference>
<evidence type="ECO:0000256" key="4">
    <source>
        <dbReference type="SAM" id="SignalP"/>
    </source>
</evidence>
<gene>
    <name evidence="5" type="ORF">CLUMA_CG003767</name>
</gene>
<feature type="region of interest" description="Disordered" evidence="3">
    <location>
        <begin position="260"/>
        <end position="326"/>
    </location>
</feature>
<evidence type="ECO:0000256" key="3">
    <source>
        <dbReference type="SAM" id="MobiDB-lite"/>
    </source>
</evidence>
<evidence type="ECO:0000313" key="6">
    <source>
        <dbReference type="Proteomes" id="UP000183832"/>
    </source>
</evidence>
<dbReference type="InterPro" id="IPR050468">
    <property type="entry name" value="Cuticle_Struct_Prot"/>
</dbReference>
<feature type="compositionally biased region" description="Low complexity" evidence="3">
    <location>
        <begin position="294"/>
        <end position="305"/>
    </location>
</feature>
<dbReference type="Proteomes" id="UP000183832">
    <property type="component" value="Unassembled WGS sequence"/>
</dbReference>
<dbReference type="EMBL" id="CVRI01000015">
    <property type="protein sequence ID" value="CRK90042.1"/>
    <property type="molecule type" value="Genomic_DNA"/>
</dbReference>
<dbReference type="GO" id="GO:0062129">
    <property type="term" value="C:chitin-based extracellular matrix"/>
    <property type="evidence" value="ECO:0007669"/>
    <property type="project" value="TreeGrafter"/>
</dbReference>
<dbReference type="OrthoDB" id="6515429at2759"/>
<dbReference type="PANTHER" id="PTHR10380">
    <property type="entry name" value="CUTICLE PROTEIN"/>
    <property type="match status" value="1"/>
</dbReference>
<dbReference type="PROSITE" id="PS51155">
    <property type="entry name" value="CHIT_BIND_RR_2"/>
    <property type="match status" value="1"/>
</dbReference>
<feature type="compositionally biased region" description="Polar residues" evidence="3">
    <location>
        <begin position="315"/>
        <end position="326"/>
    </location>
</feature>
<feature type="signal peptide" evidence="4">
    <location>
        <begin position="1"/>
        <end position="16"/>
    </location>
</feature>
<dbReference type="PROSITE" id="PS00233">
    <property type="entry name" value="CHIT_BIND_RR_1"/>
    <property type="match status" value="1"/>
</dbReference>
<reference evidence="5 6" key="1">
    <citation type="submission" date="2015-04" db="EMBL/GenBank/DDBJ databases">
        <authorList>
            <person name="Syromyatnikov M.Y."/>
            <person name="Popov V.N."/>
        </authorList>
    </citation>
    <scope>NUCLEOTIDE SEQUENCE [LARGE SCALE GENOMIC DNA]</scope>
</reference>
<sequence length="326" mass="36009">MRSFLILSVMVAGAFCARLDNTYIPPANAHSAGGYNLEAPKQALASSAQNVYASPTGVRTQYQGQQGLNHGTFTSVSSGKGFQSVSAGSYSGNAAQPRPFQQQQQTYKQQSYQQPAQQQYNYQQSQSGYNQASTTPIPILKFVNEPHQGDGKYRFEYLTGNGIMAQEEGYLNNPQAQYPDYPEQVAVGSYSYTAPDGQQIALSYKADANGFQPEGAHLPTPPSLPAEYYEQVELQKKVAAEIEAEGQRILQLQAELSRNQPQQNQYQQQGQRGQYSHQQQSHNNYNAQASSNVYQQQQSHQGYSHNAQPIGAGKPQQQYLPPQHQG</sequence>
<keyword evidence="6" id="KW-1185">Reference proteome</keyword>
<dbReference type="PANTHER" id="PTHR10380:SF241">
    <property type="entry name" value="CUTICULAR PROTEIN 47EG-RELATED"/>
    <property type="match status" value="1"/>
</dbReference>
<proteinExistence type="predicted"/>
<dbReference type="STRING" id="568069.A0A1J1HR77"/>
<dbReference type="InterPro" id="IPR031311">
    <property type="entry name" value="CHIT_BIND_RR_consensus"/>
</dbReference>
<evidence type="ECO:0000256" key="1">
    <source>
        <dbReference type="ARBA" id="ARBA00022460"/>
    </source>
</evidence>
<protein>
    <submittedName>
        <fullName evidence="5">CLUMA_CG003767, isoform A</fullName>
    </submittedName>
</protein>